<evidence type="ECO:0000313" key="2">
    <source>
        <dbReference type="Proteomes" id="UP001168990"/>
    </source>
</evidence>
<gene>
    <name evidence="1" type="ORF">PV328_008350</name>
</gene>
<dbReference type="Proteomes" id="UP001168990">
    <property type="component" value="Unassembled WGS sequence"/>
</dbReference>
<sequence>MQKEKFTTQDILVSEAVNDADVLIIETAINQFNLTHVNVVEAALGCGDLDTLNKIIRAQAGADSYKHQYIEKVLSDNDIILQNKNAFKVLQKRILDKPRYAFVPCERLCYERDICNVSKFEEKLDTQIWKNLILS</sequence>
<reference evidence="1" key="2">
    <citation type="submission" date="2023-03" db="EMBL/GenBank/DDBJ databases">
        <authorList>
            <person name="Inwood S.N."/>
            <person name="Skelly J.G."/>
            <person name="Guhlin J."/>
            <person name="Harrop T.W.R."/>
            <person name="Goldson S.G."/>
            <person name="Dearden P.K."/>
        </authorList>
    </citation>
    <scope>NUCLEOTIDE SEQUENCE</scope>
    <source>
        <strain evidence="1">Irish</strain>
        <tissue evidence="1">Whole body</tissue>
    </source>
</reference>
<dbReference type="EMBL" id="JAQQBS010000003">
    <property type="protein sequence ID" value="KAK0170512.1"/>
    <property type="molecule type" value="Genomic_DNA"/>
</dbReference>
<evidence type="ECO:0000313" key="1">
    <source>
        <dbReference type="EMBL" id="KAK0170512.1"/>
    </source>
</evidence>
<keyword evidence="2" id="KW-1185">Reference proteome</keyword>
<protein>
    <submittedName>
        <fullName evidence="1">Uncharacterized protein</fullName>
    </submittedName>
</protein>
<accession>A0AA39FJ25</accession>
<dbReference type="AlphaFoldDB" id="A0AA39FJ25"/>
<reference evidence="1" key="1">
    <citation type="journal article" date="2023" name="bioRxiv">
        <title>Scaffold-level genome assemblies of two parasitoid biocontrol wasps reveal the parthenogenesis mechanism and an associated novel virus.</title>
        <authorList>
            <person name="Inwood S."/>
            <person name="Skelly J."/>
            <person name="Guhlin J."/>
            <person name="Harrop T."/>
            <person name="Goldson S."/>
            <person name="Dearden P."/>
        </authorList>
    </citation>
    <scope>NUCLEOTIDE SEQUENCE</scope>
    <source>
        <strain evidence="1">Irish</strain>
        <tissue evidence="1">Whole body</tissue>
    </source>
</reference>
<comment type="caution">
    <text evidence="1">The sequence shown here is derived from an EMBL/GenBank/DDBJ whole genome shotgun (WGS) entry which is preliminary data.</text>
</comment>
<organism evidence="1 2">
    <name type="scientific">Microctonus aethiopoides</name>
    <dbReference type="NCBI Taxonomy" id="144406"/>
    <lineage>
        <taxon>Eukaryota</taxon>
        <taxon>Metazoa</taxon>
        <taxon>Ecdysozoa</taxon>
        <taxon>Arthropoda</taxon>
        <taxon>Hexapoda</taxon>
        <taxon>Insecta</taxon>
        <taxon>Pterygota</taxon>
        <taxon>Neoptera</taxon>
        <taxon>Endopterygota</taxon>
        <taxon>Hymenoptera</taxon>
        <taxon>Apocrita</taxon>
        <taxon>Ichneumonoidea</taxon>
        <taxon>Braconidae</taxon>
        <taxon>Euphorinae</taxon>
        <taxon>Microctonus</taxon>
    </lineage>
</organism>
<proteinExistence type="predicted"/>
<name>A0AA39FJ25_9HYME</name>